<dbReference type="AlphaFoldDB" id="A0A4Z2FRG9"/>
<evidence type="ECO:0000313" key="3">
    <source>
        <dbReference type="Proteomes" id="UP000314294"/>
    </source>
</evidence>
<evidence type="ECO:0000313" key="2">
    <source>
        <dbReference type="EMBL" id="TNN42972.1"/>
    </source>
</evidence>
<name>A0A4Z2FRG9_9TELE</name>
<evidence type="ECO:0000256" key="1">
    <source>
        <dbReference type="SAM" id="MobiDB-lite"/>
    </source>
</evidence>
<dbReference type="EMBL" id="SRLO01000999">
    <property type="protein sequence ID" value="TNN42972.1"/>
    <property type="molecule type" value="Genomic_DNA"/>
</dbReference>
<gene>
    <name evidence="2" type="ORF">EYF80_046826</name>
</gene>
<reference evidence="2 3" key="1">
    <citation type="submission" date="2019-03" db="EMBL/GenBank/DDBJ databases">
        <title>First draft genome of Liparis tanakae, snailfish: a comprehensive survey of snailfish specific genes.</title>
        <authorList>
            <person name="Kim W."/>
            <person name="Song I."/>
            <person name="Jeong J.-H."/>
            <person name="Kim D."/>
            <person name="Kim S."/>
            <person name="Ryu S."/>
            <person name="Song J.Y."/>
            <person name="Lee S.K."/>
        </authorList>
    </citation>
    <scope>NUCLEOTIDE SEQUENCE [LARGE SCALE GENOMIC DNA]</scope>
    <source>
        <tissue evidence="2">Muscle</tissue>
    </source>
</reference>
<dbReference type="Proteomes" id="UP000314294">
    <property type="component" value="Unassembled WGS sequence"/>
</dbReference>
<comment type="caution">
    <text evidence="2">The sequence shown here is derived from an EMBL/GenBank/DDBJ whole genome shotgun (WGS) entry which is preliminary data.</text>
</comment>
<organism evidence="2 3">
    <name type="scientific">Liparis tanakae</name>
    <name type="common">Tanaka's snailfish</name>
    <dbReference type="NCBI Taxonomy" id="230148"/>
    <lineage>
        <taxon>Eukaryota</taxon>
        <taxon>Metazoa</taxon>
        <taxon>Chordata</taxon>
        <taxon>Craniata</taxon>
        <taxon>Vertebrata</taxon>
        <taxon>Euteleostomi</taxon>
        <taxon>Actinopterygii</taxon>
        <taxon>Neopterygii</taxon>
        <taxon>Teleostei</taxon>
        <taxon>Neoteleostei</taxon>
        <taxon>Acanthomorphata</taxon>
        <taxon>Eupercaria</taxon>
        <taxon>Perciformes</taxon>
        <taxon>Cottioidei</taxon>
        <taxon>Cottales</taxon>
        <taxon>Liparidae</taxon>
        <taxon>Liparis</taxon>
    </lineage>
</organism>
<keyword evidence="3" id="KW-1185">Reference proteome</keyword>
<feature type="region of interest" description="Disordered" evidence="1">
    <location>
        <begin position="121"/>
        <end position="158"/>
    </location>
</feature>
<feature type="compositionally biased region" description="Gly residues" evidence="1">
    <location>
        <begin position="130"/>
        <end position="141"/>
    </location>
</feature>
<sequence length="185" mass="19796">MKALRSREESLLLPVLLLLLALLLLAAAARRAFLLRLLLLLRGDGVHQGDAAGRRHQLELGAEHLDEAAAANAAVLARRQQGEVGAVGAQLGQRGGQQRVAAQVGPAGAARHRQQLAERQARQLAERQGHLGGAGRAGDGAGQPRALGRRRRGRRGEGHQDVVENLLHQVQHPEVLHDVVEQNGI</sequence>
<protein>
    <submittedName>
        <fullName evidence="2">Uncharacterized protein</fullName>
    </submittedName>
</protein>
<accession>A0A4Z2FRG9</accession>
<proteinExistence type="predicted"/>